<reference evidence="2" key="1">
    <citation type="journal article" date="2017" name="Nature">
        <title>The sunflower genome provides insights into oil metabolism, flowering and Asterid evolution.</title>
        <authorList>
            <person name="Badouin H."/>
            <person name="Gouzy J."/>
            <person name="Grassa C.J."/>
            <person name="Murat F."/>
            <person name="Staton S.E."/>
            <person name="Cottret L."/>
            <person name="Lelandais-Briere C."/>
            <person name="Owens G.L."/>
            <person name="Carrere S."/>
            <person name="Mayjonade B."/>
            <person name="Legrand L."/>
            <person name="Gill N."/>
            <person name="Kane N.C."/>
            <person name="Bowers J.E."/>
            <person name="Hubner S."/>
            <person name="Bellec A."/>
            <person name="Berard A."/>
            <person name="Berges H."/>
            <person name="Blanchet N."/>
            <person name="Boniface M.C."/>
            <person name="Brunel D."/>
            <person name="Catrice O."/>
            <person name="Chaidir N."/>
            <person name="Claudel C."/>
            <person name="Donnadieu C."/>
            <person name="Faraut T."/>
            <person name="Fievet G."/>
            <person name="Helmstetter N."/>
            <person name="King M."/>
            <person name="Knapp S.J."/>
            <person name="Lai Z."/>
            <person name="Le Paslier M.C."/>
            <person name="Lippi Y."/>
            <person name="Lorenzon L."/>
            <person name="Mandel J.R."/>
            <person name="Marage G."/>
            <person name="Marchand G."/>
            <person name="Marquand E."/>
            <person name="Bret-Mestries E."/>
            <person name="Morien E."/>
            <person name="Nambeesan S."/>
            <person name="Nguyen T."/>
            <person name="Pegot-Espagnet P."/>
            <person name="Pouilly N."/>
            <person name="Raftis F."/>
            <person name="Sallet E."/>
            <person name="Schiex T."/>
            <person name="Thomas J."/>
            <person name="Vandecasteele C."/>
            <person name="Vares D."/>
            <person name="Vear F."/>
            <person name="Vautrin S."/>
            <person name="Crespi M."/>
            <person name="Mangin B."/>
            <person name="Burke J.M."/>
            <person name="Salse J."/>
            <person name="Munos S."/>
            <person name="Vincourt P."/>
            <person name="Rieseberg L.H."/>
            <person name="Langlade N.B."/>
        </authorList>
    </citation>
    <scope>NUCLEOTIDE SEQUENCE [LARGE SCALE GENOMIC DNA]</scope>
    <source>
        <strain evidence="2">cv. SF193</strain>
    </source>
</reference>
<proteinExistence type="predicted"/>
<dbReference type="AlphaFoldDB" id="A0A251URP1"/>
<dbReference type="InParanoid" id="A0A251URP1"/>
<accession>A0A251URP1</accession>
<dbReference type="Proteomes" id="UP000215914">
    <property type="component" value="Chromosome 5"/>
</dbReference>
<protein>
    <submittedName>
        <fullName evidence="1">Uncharacterized protein</fullName>
    </submittedName>
</protein>
<evidence type="ECO:0000313" key="2">
    <source>
        <dbReference type="Proteomes" id="UP000215914"/>
    </source>
</evidence>
<evidence type="ECO:0000313" key="1">
    <source>
        <dbReference type="EMBL" id="OTG25526.1"/>
    </source>
</evidence>
<keyword evidence="2" id="KW-1185">Reference proteome</keyword>
<gene>
    <name evidence="1" type="ORF">HannXRQ_Chr05g0148641</name>
</gene>
<sequence length="112" mass="13069">MQTKELKLLLSILLSEASNQRGIFSNATKVYILKSVRCHQLAVSFENARLLLLLMQVIRLLLNHMLDFRTLGMILELWIRPHFKVLLSNSLETLTIFHQSNYVKTQARMARM</sequence>
<organism evidence="1 2">
    <name type="scientific">Helianthus annuus</name>
    <name type="common">Common sunflower</name>
    <dbReference type="NCBI Taxonomy" id="4232"/>
    <lineage>
        <taxon>Eukaryota</taxon>
        <taxon>Viridiplantae</taxon>
        <taxon>Streptophyta</taxon>
        <taxon>Embryophyta</taxon>
        <taxon>Tracheophyta</taxon>
        <taxon>Spermatophyta</taxon>
        <taxon>Magnoliopsida</taxon>
        <taxon>eudicotyledons</taxon>
        <taxon>Gunneridae</taxon>
        <taxon>Pentapetalae</taxon>
        <taxon>asterids</taxon>
        <taxon>campanulids</taxon>
        <taxon>Asterales</taxon>
        <taxon>Asteraceae</taxon>
        <taxon>Asteroideae</taxon>
        <taxon>Heliantheae alliance</taxon>
        <taxon>Heliantheae</taxon>
        <taxon>Helianthus</taxon>
    </lineage>
</organism>
<dbReference type="EMBL" id="CM007894">
    <property type="protein sequence ID" value="OTG25526.1"/>
    <property type="molecule type" value="Genomic_DNA"/>
</dbReference>
<name>A0A251URP1_HELAN</name>